<dbReference type="Proteomes" id="UP000814243">
    <property type="component" value="Unassembled WGS sequence"/>
</dbReference>
<feature type="region of interest" description="Disordered" evidence="1">
    <location>
        <begin position="114"/>
        <end position="139"/>
    </location>
</feature>
<protein>
    <submittedName>
        <fullName evidence="3">Uncharacterized protein</fullName>
    </submittedName>
</protein>
<evidence type="ECO:0000256" key="1">
    <source>
        <dbReference type="SAM" id="MobiDB-lite"/>
    </source>
</evidence>
<evidence type="ECO:0000256" key="2">
    <source>
        <dbReference type="SAM" id="SignalP"/>
    </source>
</evidence>
<feature type="compositionally biased region" description="Basic and acidic residues" evidence="1">
    <location>
        <begin position="114"/>
        <end position="135"/>
    </location>
</feature>
<evidence type="ECO:0000313" key="3">
    <source>
        <dbReference type="EMBL" id="KAH9637296.1"/>
    </source>
</evidence>
<dbReference type="AlphaFoldDB" id="A0A922MIW5"/>
<organism evidence="3 4">
    <name type="scientific">Spodoptera exigua</name>
    <name type="common">Beet armyworm</name>
    <name type="synonym">Noctua fulgens</name>
    <dbReference type="NCBI Taxonomy" id="7107"/>
    <lineage>
        <taxon>Eukaryota</taxon>
        <taxon>Metazoa</taxon>
        <taxon>Ecdysozoa</taxon>
        <taxon>Arthropoda</taxon>
        <taxon>Hexapoda</taxon>
        <taxon>Insecta</taxon>
        <taxon>Pterygota</taxon>
        <taxon>Neoptera</taxon>
        <taxon>Endopterygota</taxon>
        <taxon>Lepidoptera</taxon>
        <taxon>Glossata</taxon>
        <taxon>Ditrysia</taxon>
        <taxon>Noctuoidea</taxon>
        <taxon>Noctuidae</taxon>
        <taxon>Amphipyrinae</taxon>
        <taxon>Spodoptera</taxon>
    </lineage>
</organism>
<dbReference type="OrthoDB" id="7427488at2759"/>
<sequence length="175" mass="20725">MRPTATRFSRRLPLERPVCVVLFLMCMVTESWQGMMPWDKWTWSMPQEPIQYFFRKHDNLPVKLPNFGCECPPNNECVLDFKLNKDMVDFLNMRGVIKKEDVKSFQEDLKRLEQSQKDDKQIGSKRTDRNRRSNAEDSGDNCCCPPKNVYMPTFITDNKFDDVVNKFKTRVQKVT</sequence>
<evidence type="ECO:0000313" key="4">
    <source>
        <dbReference type="Proteomes" id="UP000814243"/>
    </source>
</evidence>
<feature type="chain" id="PRO_5037643040" evidence="2">
    <location>
        <begin position="34"/>
        <end position="175"/>
    </location>
</feature>
<comment type="caution">
    <text evidence="3">The sequence shown here is derived from an EMBL/GenBank/DDBJ whole genome shotgun (WGS) entry which is preliminary data.</text>
</comment>
<dbReference type="EMBL" id="JACEFF010000448">
    <property type="protein sequence ID" value="KAH9637296.1"/>
    <property type="molecule type" value="Genomic_DNA"/>
</dbReference>
<proteinExistence type="predicted"/>
<name>A0A922MIW5_SPOEX</name>
<accession>A0A922MIW5</accession>
<reference evidence="3" key="1">
    <citation type="journal article" date="2021" name="G3 (Bethesda)">
        <title>Genome and transcriptome analysis of the beet armyworm Spodoptera exigua reveals targets for pest control. .</title>
        <authorList>
            <person name="Simon S."/>
            <person name="Breeschoten T."/>
            <person name="Jansen H.J."/>
            <person name="Dirks R.P."/>
            <person name="Schranz M.E."/>
            <person name="Ros V.I.D."/>
        </authorList>
    </citation>
    <scope>NUCLEOTIDE SEQUENCE</scope>
    <source>
        <strain evidence="3">TB_SE_WUR_2020</strain>
    </source>
</reference>
<keyword evidence="2" id="KW-0732">Signal</keyword>
<feature type="signal peptide" evidence="2">
    <location>
        <begin position="1"/>
        <end position="33"/>
    </location>
</feature>
<gene>
    <name evidence="3" type="ORF">HF086_006940</name>
</gene>